<protein>
    <submittedName>
        <fullName evidence="1">Uncharacterized protein</fullName>
    </submittedName>
</protein>
<name>A0A8T2AMT9_ARASU</name>
<organism evidence="1 2">
    <name type="scientific">Arabidopsis suecica</name>
    <name type="common">Swedish thale-cress</name>
    <name type="synonym">Cardaminopsis suecica</name>
    <dbReference type="NCBI Taxonomy" id="45249"/>
    <lineage>
        <taxon>Eukaryota</taxon>
        <taxon>Viridiplantae</taxon>
        <taxon>Streptophyta</taxon>
        <taxon>Embryophyta</taxon>
        <taxon>Tracheophyta</taxon>
        <taxon>Spermatophyta</taxon>
        <taxon>Magnoliopsida</taxon>
        <taxon>eudicotyledons</taxon>
        <taxon>Gunneridae</taxon>
        <taxon>Pentapetalae</taxon>
        <taxon>rosids</taxon>
        <taxon>malvids</taxon>
        <taxon>Brassicales</taxon>
        <taxon>Brassicaceae</taxon>
        <taxon>Camelineae</taxon>
        <taxon>Arabidopsis</taxon>
    </lineage>
</organism>
<gene>
    <name evidence="1" type="ORF">ISN44_As09g031760</name>
</gene>
<dbReference type="Proteomes" id="UP000694251">
    <property type="component" value="Chromosome 9"/>
</dbReference>
<sequence length="165" mass="18985">MVVCVFTQLQDGNGLFGAFSARFYSKKKNQSTKGKNRKNKWANGDGDRDPRHLFLKAVAVVLGDRRWVDKHVIRVSSGDLGRQIHAYAITYGVFKAEDKEENKSNWSNKEKRLRKGLKLDKDQFKGKTIEAYMYWKEPAALNSPSYDSRSFVEGNLVKKLVDFLF</sequence>
<reference evidence="1 2" key="1">
    <citation type="submission" date="2020-12" db="EMBL/GenBank/DDBJ databases">
        <title>Concerted genomic and epigenomic changes stabilize Arabidopsis allopolyploids.</title>
        <authorList>
            <person name="Chen Z."/>
        </authorList>
    </citation>
    <scope>NUCLEOTIDE SEQUENCE [LARGE SCALE GENOMIC DNA]</scope>
    <source>
        <strain evidence="1">As9502</strain>
        <tissue evidence="1">Leaf</tissue>
    </source>
</reference>
<proteinExistence type="predicted"/>
<accession>A0A8T2AMT9</accession>
<evidence type="ECO:0000313" key="1">
    <source>
        <dbReference type="EMBL" id="KAG7575035.1"/>
    </source>
</evidence>
<dbReference type="AlphaFoldDB" id="A0A8T2AMT9"/>
<evidence type="ECO:0000313" key="2">
    <source>
        <dbReference type="Proteomes" id="UP000694251"/>
    </source>
</evidence>
<keyword evidence="2" id="KW-1185">Reference proteome</keyword>
<comment type="caution">
    <text evidence="1">The sequence shown here is derived from an EMBL/GenBank/DDBJ whole genome shotgun (WGS) entry which is preliminary data.</text>
</comment>
<dbReference type="EMBL" id="JAEFBJ010000009">
    <property type="protein sequence ID" value="KAG7575035.1"/>
    <property type="molecule type" value="Genomic_DNA"/>
</dbReference>